<name>A0A0F7L883_9VIRU</name>
<evidence type="ECO:0000313" key="2">
    <source>
        <dbReference type="EMBL" id="AKH47216.1"/>
    </source>
</evidence>
<organism evidence="2">
    <name type="scientific">uncultured marine virus</name>
    <dbReference type="NCBI Taxonomy" id="186617"/>
    <lineage>
        <taxon>Viruses</taxon>
        <taxon>environmental samples</taxon>
    </lineage>
</organism>
<protein>
    <submittedName>
        <fullName evidence="2">Uncharacterized protein</fullName>
    </submittedName>
</protein>
<feature type="compositionally biased region" description="Polar residues" evidence="1">
    <location>
        <begin position="32"/>
        <end position="51"/>
    </location>
</feature>
<proteinExistence type="predicted"/>
<sequence length="51" mass="5354">MEVHPLPTLRTLVTPSPLTHLVHSGWTPPLPSQSQPQGADSPASQSSSARA</sequence>
<accession>A0A0F7L883</accession>
<feature type="region of interest" description="Disordered" evidence="1">
    <location>
        <begin position="15"/>
        <end position="51"/>
    </location>
</feature>
<dbReference type="EMBL" id="KR029589">
    <property type="protein sequence ID" value="AKH47216.1"/>
    <property type="molecule type" value="Genomic_DNA"/>
</dbReference>
<evidence type="ECO:0000256" key="1">
    <source>
        <dbReference type="SAM" id="MobiDB-lite"/>
    </source>
</evidence>
<reference evidence="2" key="2">
    <citation type="submission" date="2015-03" db="EMBL/GenBank/DDBJ databases">
        <authorList>
            <person name="Chow C.-E.T."/>
            <person name="Winget D.M."/>
            <person name="White R.A.III."/>
            <person name="Hallam S.J."/>
            <person name="Suttle C.A."/>
        </authorList>
    </citation>
    <scope>NUCLEOTIDE SEQUENCE</scope>
    <source>
        <strain evidence="2">Anoxic2_5</strain>
    </source>
</reference>
<reference evidence="2" key="1">
    <citation type="journal article" date="2015" name="Front. Microbiol.">
        <title>Combining genomic sequencing methods to explore viral diversity and reveal potential virus-host interactions.</title>
        <authorList>
            <person name="Chow C.E."/>
            <person name="Winget D.M."/>
            <person name="White R.A.III."/>
            <person name="Hallam S.J."/>
            <person name="Suttle C.A."/>
        </authorList>
    </citation>
    <scope>NUCLEOTIDE SEQUENCE</scope>
    <source>
        <strain evidence="2">Anoxic2_5</strain>
    </source>
</reference>